<proteinExistence type="predicted"/>
<protein>
    <submittedName>
        <fullName evidence="1">Uncharacterized protein</fullName>
    </submittedName>
</protein>
<comment type="caution">
    <text evidence="1">The sequence shown here is derived from an EMBL/GenBank/DDBJ whole genome shotgun (WGS) entry which is preliminary data.</text>
</comment>
<dbReference type="AlphaFoldDB" id="A0A645JCI6"/>
<gene>
    <name evidence="1" type="ORF">SDC9_208187</name>
</gene>
<organism evidence="1">
    <name type="scientific">bioreactor metagenome</name>
    <dbReference type="NCBI Taxonomy" id="1076179"/>
    <lineage>
        <taxon>unclassified sequences</taxon>
        <taxon>metagenomes</taxon>
        <taxon>ecological metagenomes</taxon>
    </lineage>
</organism>
<name>A0A645JCI6_9ZZZZ</name>
<sequence>MLRADIAVFHFGGSFFGLDQSPGQAGIHGKAAFIAVNGWDFADELFRFLLQLPCIDMVVLQKAGNQSPLLSQQSRQQMGGNHLLLVVF</sequence>
<dbReference type="EMBL" id="VSSQ01135755">
    <property type="protein sequence ID" value="MPN60459.1"/>
    <property type="molecule type" value="Genomic_DNA"/>
</dbReference>
<reference evidence="1" key="1">
    <citation type="submission" date="2019-08" db="EMBL/GenBank/DDBJ databases">
        <authorList>
            <person name="Kucharzyk K."/>
            <person name="Murdoch R.W."/>
            <person name="Higgins S."/>
            <person name="Loffler F."/>
        </authorList>
    </citation>
    <scope>NUCLEOTIDE SEQUENCE</scope>
</reference>
<evidence type="ECO:0000313" key="1">
    <source>
        <dbReference type="EMBL" id="MPN60459.1"/>
    </source>
</evidence>
<accession>A0A645JCI6</accession>